<dbReference type="GeneID" id="63840125"/>
<dbReference type="AlphaFoldDB" id="A0A9P4YE62"/>
<gene>
    <name evidence="3" type="ORF">M406DRAFT_354807</name>
</gene>
<keyword evidence="4" id="KW-1185">Reference proteome</keyword>
<feature type="domain" description="DUF1989" evidence="2">
    <location>
        <begin position="54"/>
        <end position="228"/>
    </location>
</feature>
<sequence>MDNKSNDAERLRSRKPVPTPVPAYLPSAGSPLTVDEVLYNSVQKAPRELIETFTLPIRSGRAWKAPAGSIIRISTPEGAQVGDLNIWNAHNPRERFWASRTRQLHAAHVTTHDRLWSCLPYVRPLVTILADSLAWYGEDEHGGRVHDLLGTRCDPYINTVLSGQTYDFHCHSNLTRAVLPFGLCESDVHDVLNVFQVTGLDKKGRYFMSPCPAEKGDFIEFLAEQDVLMALSTCPGGDLSLWGFGSDSEKEMIKCCRPLKVEVFRLADGEMLARGGWKPAEVSKYQDAHGMKIPVGEYEAVAGTKKQ</sequence>
<feature type="compositionally biased region" description="Basic and acidic residues" evidence="1">
    <location>
        <begin position="1"/>
        <end position="11"/>
    </location>
</feature>
<dbReference type="PANTHER" id="PTHR31527">
    <property type="entry name" value="RE64534P"/>
    <property type="match status" value="1"/>
</dbReference>
<dbReference type="EMBL" id="MU032344">
    <property type="protein sequence ID" value="KAF3771308.1"/>
    <property type="molecule type" value="Genomic_DNA"/>
</dbReference>
<organism evidence="3 4">
    <name type="scientific">Cryphonectria parasitica (strain ATCC 38755 / EP155)</name>
    <dbReference type="NCBI Taxonomy" id="660469"/>
    <lineage>
        <taxon>Eukaryota</taxon>
        <taxon>Fungi</taxon>
        <taxon>Dikarya</taxon>
        <taxon>Ascomycota</taxon>
        <taxon>Pezizomycotina</taxon>
        <taxon>Sordariomycetes</taxon>
        <taxon>Sordariomycetidae</taxon>
        <taxon>Diaporthales</taxon>
        <taxon>Cryphonectriaceae</taxon>
        <taxon>Cryphonectria-Endothia species complex</taxon>
        <taxon>Cryphonectria</taxon>
    </lineage>
</organism>
<dbReference type="Proteomes" id="UP000803844">
    <property type="component" value="Unassembled WGS sequence"/>
</dbReference>
<evidence type="ECO:0000313" key="4">
    <source>
        <dbReference type="Proteomes" id="UP000803844"/>
    </source>
</evidence>
<evidence type="ECO:0000256" key="1">
    <source>
        <dbReference type="SAM" id="MobiDB-lite"/>
    </source>
</evidence>
<feature type="region of interest" description="Disordered" evidence="1">
    <location>
        <begin position="1"/>
        <end position="23"/>
    </location>
</feature>
<comment type="caution">
    <text evidence="3">The sequence shown here is derived from an EMBL/GenBank/DDBJ whole genome shotgun (WGS) entry which is preliminary data.</text>
</comment>
<accession>A0A9P4YE62</accession>
<dbReference type="InterPro" id="IPR018959">
    <property type="entry name" value="DUF1989"/>
</dbReference>
<dbReference type="PANTHER" id="PTHR31527:SF0">
    <property type="entry name" value="RE64534P"/>
    <property type="match status" value="1"/>
</dbReference>
<protein>
    <recommendedName>
        <fullName evidence="2">DUF1989 domain-containing protein</fullName>
    </recommendedName>
</protein>
<evidence type="ECO:0000259" key="2">
    <source>
        <dbReference type="Pfam" id="PF09347"/>
    </source>
</evidence>
<proteinExistence type="predicted"/>
<dbReference type="OrthoDB" id="504708at2759"/>
<reference evidence="3" key="1">
    <citation type="journal article" date="2020" name="Phytopathology">
        <title>Genome sequence of the chestnut blight fungus Cryphonectria parasitica EP155: A fundamental resource for an archetypical invasive plant pathogen.</title>
        <authorList>
            <person name="Crouch J.A."/>
            <person name="Dawe A."/>
            <person name="Aerts A."/>
            <person name="Barry K."/>
            <person name="Churchill A.C.L."/>
            <person name="Grimwood J."/>
            <person name="Hillman B."/>
            <person name="Milgroom M.G."/>
            <person name="Pangilinan J."/>
            <person name="Smith M."/>
            <person name="Salamov A."/>
            <person name="Schmutz J."/>
            <person name="Yadav J."/>
            <person name="Grigoriev I.V."/>
            <person name="Nuss D."/>
        </authorList>
    </citation>
    <scope>NUCLEOTIDE SEQUENCE</scope>
    <source>
        <strain evidence="3">EP155</strain>
    </source>
</reference>
<dbReference type="RefSeq" id="XP_040782269.1">
    <property type="nucleotide sequence ID" value="XM_040922996.1"/>
</dbReference>
<dbReference type="Pfam" id="PF09347">
    <property type="entry name" value="DUF1989"/>
    <property type="match status" value="1"/>
</dbReference>
<name>A0A9P4YE62_CRYP1</name>
<evidence type="ECO:0000313" key="3">
    <source>
        <dbReference type="EMBL" id="KAF3771308.1"/>
    </source>
</evidence>